<dbReference type="InterPro" id="IPR003340">
    <property type="entry name" value="B3_DNA-bd"/>
</dbReference>
<keyword evidence="2" id="KW-0805">Transcription regulation</keyword>
<evidence type="ECO:0000313" key="8">
    <source>
        <dbReference type="EMBL" id="GMN30196.1"/>
    </source>
</evidence>
<evidence type="ECO:0000256" key="1">
    <source>
        <dbReference type="ARBA" id="ARBA00004123"/>
    </source>
</evidence>
<keyword evidence="5" id="KW-0539">Nucleus</keyword>
<dbReference type="PROSITE" id="PS50863">
    <property type="entry name" value="B3"/>
    <property type="match status" value="1"/>
</dbReference>
<dbReference type="GO" id="GO:0003677">
    <property type="term" value="F:DNA binding"/>
    <property type="evidence" value="ECO:0007669"/>
    <property type="project" value="UniProtKB-KW"/>
</dbReference>
<feature type="compositionally biased region" description="Acidic residues" evidence="6">
    <location>
        <begin position="90"/>
        <end position="100"/>
    </location>
</feature>
<dbReference type="GO" id="GO:0005634">
    <property type="term" value="C:nucleus"/>
    <property type="evidence" value="ECO:0007669"/>
    <property type="project" value="UniProtKB-SubCell"/>
</dbReference>
<evidence type="ECO:0000256" key="4">
    <source>
        <dbReference type="ARBA" id="ARBA00023163"/>
    </source>
</evidence>
<keyword evidence="3" id="KW-0238">DNA-binding</keyword>
<feature type="region of interest" description="Disordered" evidence="6">
    <location>
        <begin position="73"/>
        <end position="100"/>
    </location>
</feature>
<evidence type="ECO:0000256" key="2">
    <source>
        <dbReference type="ARBA" id="ARBA00023015"/>
    </source>
</evidence>
<dbReference type="Proteomes" id="UP001187192">
    <property type="component" value="Unassembled WGS sequence"/>
</dbReference>
<evidence type="ECO:0000259" key="7">
    <source>
        <dbReference type="PROSITE" id="PS50863"/>
    </source>
</evidence>
<sequence length="100" mass="11381">MPGCWLKRKSRFNYNQSRNCTGITSGWKHFAVDNNLELFDVCIFDPCNLENSPFRVDVKIFRVVLEVAPLTPVESPKSGMAGRKTSNSVEIEDDELINED</sequence>
<accession>A0AA87ZP95</accession>
<protein>
    <recommendedName>
        <fullName evidence="7">TF-B3 domain-containing protein</fullName>
    </recommendedName>
</protein>
<dbReference type="CDD" id="cd10017">
    <property type="entry name" value="B3_DNA"/>
    <property type="match status" value="1"/>
</dbReference>
<dbReference type="AlphaFoldDB" id="A0AA87ZP95"/>
<evidence type="ECO:0000256" key="5">
    <source>
        <dbReference type="ARBA" id="ARBA00023242"/>
    </source>
</evidence>
<dbReference type="SUPFAM" id="SSF101936">
    <property type="entry name" value="DNA-binding pseudobarrel domain"/>
    <property type="match status" value="1"/>
</dbReference>
<evidence type="ECO:0000256" key="3">
    <source>
        <dbReference type="ARBA" id="ARBA00023125"/>
    </source>
</evidence>
<dbReference type="InterPro" id="IPR015300">
    <property type="entry name" value="DNA-bd_pseudobarrel_sf"/>
</dbReference>
<name>A0AA87ZP95_FICCA</name>
<dbReference type="Gene3D" id="2.40.330.10">
    <property type="entry name" value="DNA-binding pseudobarrel domain"/>
    <property type="match status" value="1"/>
</dbReference>
<evidence type="ECO:0000256" key="6">
    <source>
        <dbReference type="SAM" id="MobiDB-lite"/>
    </source>
</evidence>
<evidence type="ECO:0000313" key="9">
    <source>
        <dbReference type="Proteomes" id="UP001187192"/>
    </source>
</evidence>
<comment type="caution">
    <text evidence="8">The sequence shown here is derived from an EMBL/GenBank/DDBJ whole genome shotgun (WGS) entry which is preliminary data.</text>
</comment>
<gene>
    <name evidence="8" type="ORF">TIFTF001_002722</name>
</gene>
<dbReference type="EMBL" id="BTGU01000002">
    <property type="protein sequence ID" value="GMN30196.1"/>
    <property type="molecule type" value="Genomic_DNA"/>
</dbReference>
<organism evidence="8 9">
    <name type="scientific">Ficus carica</name>
    <name type="common">Common fig</name>
    <dbReference type="NCBI Taxonomy" id="3494"/>
    <lineage>
        <taxon>Eukaryota</taxon>
        <taxon>Viridiplantae</taxon>
        <taxon>Streptophyta</taxon>
        <taxon>Embryophyta</taxon>
        <taxon>Tracheophyta</taxon>
        <taxon>Spermatophyta</taxon>
        <taxon>Magnoliopsida</taxon>
        <taxon>eudicotyledons</taxon>
        <taxon>Gunneridae</taxon>
        <taxon>Pentapetalae</taxon>
        <taxon>rosids</taxon>
        <taxon>fabids</taxon>
        <taxon>Rosales</taxon>
        <taxon>Moraceae</taxon>
        <taxon>Ficeae</taxon>
        <taxon>Ficus</taxon>
    </lineage>
</organism>
<keyword evidence="9" id="KW-1185">Reference proteome</keyword>
<reference evidence="8" key="1">
    <citation type="submission" date="2023-07" db="EMBL/GenBank/DDBJ databases">
        <title>draft genome sequence of fig (Ficus carica).</title>
        <authorList>
            <person name="Takahashi T."/>
            <person name="Nishimura K."/>
        </authorList>
    </citation>
    <scope>NUCLEOTIDE SEQUENCE</scope>
</reference>
<keyword evidence="4" id="KW-0804">Transcription</keyword>
<proteinExistence type="predicted"/>
<feature type="domain" description="TF-B3" evidence="7">
    <location>
        <begin position="1"/>
        <end position="62"/>
    </location>
</feature>
<comment type="subcellular location">
    <subcellularLocation>
        <location evidence="1">Nucleus</location>
    </subcellularLocation>
</comment>